<gene>
    <name evidence="5" type="primary">LOC112906413</name>
</gene>
<dbReference type="RefSeq" id="XP_025836262.1">
    <property type="nucleotide sequence ID" value="XM_025980477.1"/>
</dbReference>
<dbReference type="GeneID" id="112906413"/>
<reference evidence="5" key="1">
    <citation type="submission" date="2025-08" db="UniProtKB">
        <authorList>
            <consortium name="RefSeq"/>
        </authorList>
    </citation>
    <scope>IDENTIFICATION</scope>
    <source>
        <tissue evidence="5">Entire body</tissue>
    </source>
</reference>
<feature type="region of interest" description="Disordered" evidence="2">
    <location>
        <begin position="1"/>
        <end position="48"/>
    </location>
</feature>
<protein>
    <submittedName>
        <fullName evidence="5">Uncharacterized protein LOC112906413</fullName>
    </submittedName>
</protein>
<feature type="compositionally biased region" description="Basic residues" evidence="2">
    <location>
        <begin position="1"/>
        <end position="10"/>
    </location>
</feature>
<keyword evidence="1" id="KW-0862">Zinc</keyword>
<dbReference type="InterPro" id="IPR036875">
    <property type="entry name" value="Znf_CCHC_sf"/>
</dbReference>
<dbReference type="SMART" id="SM00343">
    <property type="entry name" value="ZnF_C2HC"/>
    <property type="match status" value="1"/>
</dbReference>
<feature type="compositionally biased region" description="Basic and acidic residues" evidence="2">
    <location>
        <begin position="28"/>
        <end position="48"/>
    </location>
</feature>
<organism evidence="4 5">
    <name type="scientific">Agrilus planipennis</name>
    <name type="common">Emerald ash borer</name>
    <name type="synonym">Agrilus marcopoli</name>
    <dbReference type="NCBI Taxonomy" id="224129"/>
    <lineage>
        <taxon>Eukaryota</taxon>
        <taxon>Metazoa</taxon>
        <taxon>Ecdysozoa</taxon>
        <taxon>Arthropoda</taxon>
        <taxon>Hexapoda</taxon>
        <taxon>Insecta</taxon>
        <taxon>Pterygota</taxon>
        <taxon>Neoptera</taxon>
        <taxon>Endopterygota</taxon>
        <taxon>Coleoptera</taxon>
        <taxon>Polyphaga</taxon>
        <taxon>Elateriformia</taxon>
        <taxon>Buprestoidea</taxon>
        <taxon>Buprestidae</taxon>
        <taxon>Agrilinae</taxon>
        <taxon>Agrilus</taxon>
    </lineage>
</organism>
<keyword evidence="1" id="KW-0479">Metal-binding</keyword>
<evidence type="ECO:0000259" key="3">
    <source>
        <dbReference type="PROSITE" id="PS50158"/>
    </source>
</evidence>
<dbReference type="OrthoDB" id="6783211at2759"/>
<accession>A0A7F5RJT1</accession>
<feature type="domain" description="CCHC-type" evidence="3">
    <location>
        <begin position="311"/>
        <end position="326"/>
    </location>
</feature>
<dbReference type="SUPFAM" id="SSF57756">
    <property type="entry name" value="Retrovirus zinc finger-like domains"/>
    <property type="match status" value="1"/>
</dbReference>
<evidence type="ECO:0000313" key="4">
    <source>
        <dbReference type="Proteomes" id="UP000192223"/>
    </source>
</evidence>
<dbReference type="Pfam" id="PF00098">
    <property type="entry name" value="zf-CCHC"/>
    <property type="match status" value="1"/>
</dbReference>
<dbReference type="GO" id="GO:0008270">
    <property type="term" value="F:zinc ion binding"/>
    <property type="evidence" value="ECO:0007669"/>
    <property type="project" value="UniProtKB-KW"/>
</dbReference>
<dbReference type="SUPFAM" id="SSF56219">
    <property type="entry name" value="DNase I-like"/>
    <property type="match status" value="1"/>
</dbReference>
<dbReference type="PROSITE" id="PS50158">
    <property type="entry name" value="ZF_CCHC"/>
    <property type="match status" value="1"/>
</dbReference>
<keyword evidence="1" id="KW-0863">Zinc-finger</keyword>
<dbReference type="GO" id="GO:0003676">
    <property type="term" value="F:nucleic acid binding"/>
    <property type="evidence" value="ECO:0007669"/>
    <property type="project" value="InterPro"/>
</dbReference>
<dbReference type="InterPro" id="IPR036691">
    <property type="entry name" value="Endo/exonu/phosph_ase_sf"/>
</dbReference>
<dbReference type="Proteomes" id="UP000192223">
    <property type="component" value="Unplaced"/>
</dbReference>
<evidence type="ECO:0000256" key="1">
    <source>
        <dbReference type="PROSITE-ProRule" id="PRU00047"/>
    </source>
</evidence>
<dbReference type="AlphaFoldDB" id="A0A7F5RJT1"/>
<dbReference type="InterPro" id="IPR001878">
    <property type="entry name" value="Znf_CCHC"/>
</dbReference>
<dbReference type="Gene3D" id="4.10.60.10">
    <property type="entry name" value="Zinc finger, CCHC-type"/>
    <property type="match status" value="1"/>
</dbReference>
<sequence>MQRLKTKQKGMRKERSSNSSEGEGIYDVGRDKKDTSDDESNKVSNNERESLVNIMRKFSGVIRDCVSDENNKVNKGVAKLVLSSLAGMEKVMVDVMLENERLKGRIEGRMTEMKEVRSEGIERHEREYERNKRACESNKTQKRTYAVIVKGAETNGEQVKEKLIDRAKPRLRSIKVDAVRKTKKDEVVIEVSSEHDKKQLVECREFEMVGLTIEELKQKMNRIVMYDELNEWSDEFIINQLYEKNCRDVMTRVEYKKRARVVVRGGKGKEKGNVIMELPERIIKRTTDRGSSREVLQMFCVWSYNEVVVVCKKCGGEGHMSRDCRDGDIRCRNCKVRQRNNSHHILSKDCPENLMRLNWVKGRKCDSDGGNKGRYKIWQVNEHRGYRVMCDLDVAMLEEKVDVLLLQEPYGKGDDIPGIPHRLLVVAVSGGTAAIVTRQDLEVEVIVDCTNTIGVCVKINGQLGEVILVSAYCRYGEPIDTGLGYLKNTLAKVNGSRILIGIDANAVSPMWHSKIPVGEVRETEMRGREAEEMSMAEDLIIYLMNTARCILFQRSVDKAT</sequence>
<dbReference type="KEGG" id="apln:112906413"/>
<proteinExistence type="predicted"/>
<evidence type="ECO:0000256" key="2">
    <source>
        <dbReference type="SAM" id="MobiDB-lite"/>
    </source>
</evidence>
<name>A0A7F5RJT1_AGRPL</name>
<evidence type="ECO:0000313" key="5">
    <source>
        <dbReference type="RefSeq" id="XP_025836262.1"/>
    </source>
</evidence>
<dbReference type="InParanoid" id="A0A7F5RJT1"/>
<dbReference type="Gene3D" id="3.60.10.10">
    <property type="entry name" value="Endonuclease/exonuclease/phosphatase"/>
    <property type="match status" value="1"/>
</dbReference>
<keyword evidence="4" id="KW-1185">Reference proteome</keyword>